<accession>A0A163M5X5</accession>
<proteinExistence type="predicted"/>
<feature type="compositionally biased region" description="Basic and acidic residues" evidence="5">
    <location>
        <begin position="140"/>
        <end position="164"/>
    </location>
</feature>
<dbReference type="PROSITE" id="PS51469">
    <property type="entry name" value="SUN"/>
    <property type="match status" value="1"/>
</dbReference>
<gene>
    <name evidence="8" type="primary">ABSGL_07310.1 scaffold 8717</name>
</gene>
<dbReference type="PANTHER" id="PTHR12911:SF8">
    <property type="entry name" value="KLAROID PROTEIN-RELATED"/>
    <property type="match status" value="1"/>
</dbReference>
<evidence type="ECO:0000256" key="4">
    <source>
        <dbReference type="ARBA" id="ARBA00023136"/>
    </source>
</evidence>
<dbReference type="InterPro" id="IPR045119">
    <property type="entry name" value="SUN1-5"/>
</dbReference>
<evidence type="ECO:0000313" key="9">
    <source>
        <dbReference type="Proteomes" id="UP000078561"/>
    </source>
</evidence>
<feature type="region of interest" description="Disordered" evidence="5">
    <location>
        <begin position="1"/>
        <end position="21"/>
    </location>
</feature>
<evidence type="ECO:0000256" key="3">
    <source>
        <dbReference type="ARBA" id="ARBA00022989"/>
    </source>
</evidence>
<keyword evidence="4 6" id="KW-0472">Membrane</keyword>
<feature type="region of interest" description="Disordered" evidence="5">
    <location>
        <begin position="76"/>
        <end position="210"/>
    </location>
</feature>
<reference evidence="8" key="1">
    <citation type="submission" date="2016-04" db="EMBL/GenBank/DDBJ databases">
        <authorList>
            <person name="Evans L.H."/>
            <person name="Alamgir A."/>
            <person name="Owens N."/>
            <person name="Weber N.D."/>
            <person name="Virtaneva K."/>
            <person name="Barbian K."/>
            <person name="Babar A."/>
            <person name="Rosenke K."/>
        </authorList>
    </citation>
    <scope>NUCLEOTIDE SEQUENCE [LARGE SCALE GENOMIC DNA]</scope>
    <source>
        <strain evidence="8">CBS 101.48</strain>
    </source>
</reference>
<dbReference type="Proteomes" id="UP000078561">
    <property type="component" value="Unassembled WGS sequence"/>
</dbReference>
<evidence type="ECO:0000256" key="2">
    <source>
        <dbReference type="ARBA" id="ARBA00022692"/>
    </source>
</evidence>
<dbReference type="OrthoDB" id="342281at2759"/>
<feature type="compositionally biased region" description="Acidic residues" evidence="5">
    <location>
        <begin position="121"/>
        <end position="135"/>
    </location>
</feature>
<dbReference type="Gene3D" id="2.60.120.260">
    <property type="entry name" value="Galactose-binding domain-like"/>
    <property type="match status" value="1"/>
</dbReference>
<evidence type="ECO:0000313" key="8">
    <source>
        <dbReference type="EMBL" id="SAM01569.1"/>
    </source>
</evidence>
<feature type="transmembrane region" description="Helical" evidence="6">
    <location>
        <begin position="214"/>
        <end position="234"/>
    </location>
</feature>
<evidence type="ECO:0000256" key="6">
    <source>
        <dbReference type="SAM" id="Phobius"/>
    </source>
</evidence>
<dbReference type="STRING" id="4829.A0A163M5X5"/>
<feature type="transmembrane region" description="Helical" evidence="6">
    <location>
        <begin position="240"/>
        <end position="264"/>
    </location>
</feature>
<evidence type="ECO:0000256" key="1">
    <source>
        <dbReference type="ARBA" id="ARBA00004370"/>
    </source>
</evidence>
<evidence type="ECO:0000256" key="5">
    <source>
        <dbReference type="SAM" id="MobiDB-lite"/>
    </source>
</evidence>
<organism evidence="8">
    <name type="scientific">Absidia glauca</name>
    <name type="common">Pin mould</name>
    <dbReference type="NCBI Taxonomy" id="4829"/>
    <lineage>
        <taxon>Eukaryota</taxon>
        <taxon>Fungi</taxon>
        <taxon>Fungi incertae sedis</taxon>
        <taxon>Mucoromycota</taxon>
        <taxon>Mucoromycotina</taxon>
        <taxon>Mucoromycetes</taxon>
        <taxon>Mucorales</taxon>
        <taxon>Cunninghamellaceae</taxon>
        <taxon>Absidia</taxon>
    </lineage>
</organism>
<feature type="transmembrane region" description="Helical" evidence="6">
    <location>
        <begin position="293"/>
        <end position="311"/>
    </location>
</feature>
<feature type="compositionally biased region" description="Low complexity" evidence="5">
    <location>
        <begin position="197"/>
        <end position="210"/>
    </location>
</feature>
<dbReference type="GO" id="GO:0034993">
    <property type="term" value="C:meiotic nuclear membrane microtubule tethering complex"/>
    <property type="evidence" value="ECO:0007669"/>
    <property type="project" value="TreeGrafter"/>
</dbReference>
<feature type="domain" description="SUN" evidence="7">
    <location>
        <begin position="498"/>
        <end position="679"/>
    </location>
</feature>
<dbReference type="GO" id="GO:0043495">
    <property type="term" value="F:protein-membrane adaptor activity"/>
    <property type="evidence" value="ECO:0007669"/>
    <property type="project" value="TreeGrafter"/>
</dbReference>
<feature type="compositionally biased region" description="Low complexity" evidence="5">
    <location>
        <begin position="171"/>
        <end position="183"/>
    </location>
</feature>
<dbReference type="InterPro" id="IPR012919">
    <property type="entry name" value="SUN_dom"/>
</dbReference>
<sequence>MTGSPPRLRRQSNLSGTATPSFARSPLYLSPSFTGIRDTTINIATAFSKAEQHEHTYSTYPLRSLSNIDRLTNDPSYHHQYLNASPSSKRSPLLSQQSKQWGPDDIGLGQDKSFEGRTNLVDEDSDDDPYAEEELLVLNPREEQYRRRRHAAELRRRSSYGDKRSPHRPISSFGNSNNNNSPSYQSLASLDDGDHNSGGSSPASRASSHPRVQLALKTTTDMALFWIFCVFWAIKEMAVYLITLVCVIVCTGLLNPVVLVLRFVGFRSLMPLQAPDLKPPFQDGSQGGGGSRIWLVSILVAMSIFGLYWISPAALIQSASSTSASWLIRLSTTLPPSRTVVSVDPTMADRLGALETLVYELAEHMKQQDDHTEEQANSINYYLDQLKQQLTQWSTTQSQHLESALKKHTEKVDRAVASTTLEWTERLEQWEAKQEHSSPVEIASPELINALQPLFVQRSETTPPWTSFLHHHKDDLDRLIQGNMEKRLQQPGTIRDVGDQIIKQWMDATTDDYAMASRGATVLPQWTSPTFSPFSKSWWSKWYSPSSPKAALTPGMHAGQCWPMKGDHGSLGIRLAKPVVVQAISVDHPNRAVLANQVSSAPKHMEVWGLTRLHDDGDNPTVFLGSFTFDITASTTRQTFDLDGASPLAFPGVIVRIRSNWGNTQHTCLYRVGIHGTPL</sequence>
<keyword evidence="2 6" id="KW-0812">Transmembrane</keyword>
<dbReference type="Pfam" id="PF07738">
    <property type="entry name" value="Sad1_UNC"/>
    <property type="match status" value="1"/>
</dbReference>
<feature type="compositionally biased region" description="Polar residues" evidence="5">
    <location>
        <begin position="82"/>
        <end position="100"/>
    </location>
</feature>
<dbReference type="InParanoid" id="A0A163M5X5"/>
<protein>
    <recommendedName>
        <fullName evidence="7">SUN domain-containing protein</fullName>
    </recommendedName>
</protein>
<dbReference type="EMBL" id="LT553527">
    <property type="protein sequence ID" value="SAM01569.1"/>
    <property type="molecule type" value="Genomic_DNA"/>
</dbReference>
<keyword evidence="3 6" id="KW-1133">Transmembrane helix</keyword>
<dbReference type="PANTHER" id="PTHR12911">
    <property type="entry name" value="SAD1/UNC-84-LIKE PROTEIN-RELATED"/>
    <property type="match status" value="1"/>
</dbReference>
<name>A0A163M5X5_ABSGL</name>
<keyword evidence="9" id="KW-1185">Reference proteome</keyword>
<feature type="compositionally biased region" description="Polar residues" evidence="5">
    <location>
        <begin position="11"/>
        <end position="21"/>
    </location>
</feature>
<dbReference type="AlphaFoldDB" id="A0A163M5X5"/>
<evidence type="ECO:0000259" key="7">
    <source>
        <dbReference type="PROSITE" id="PS51469"/>
    </source>
</evidence>
<comment type="subcellular location">
    <subcellularLocation>
        <location evidence="1">Membrane</location>
    </subcellularLocation>
</comment>